<keyword evidence="1" id="KW-0812">Transmembrane</keyword>
<reference evidence="2 3" key="1">
    <citation type="submission" date="2017-04" db="EMBL/GenBank/DDBJ databases">
        <title>Draft genome sequences of Alloscardovia macacae UMA81211 and UMA81212 isolated from the feces of a rhesus macaque (Macaca mulatta).</title>
        <authorList>
            <person name="Albert K."/>
            <person name="Sela D.A."/>
        </authorList>
    </citation>
    <scope>NUCLEOTIDE SEQUENCE [LARGE SCALE GENOMIC DNA]</scope>
    <source>
        <strain evidence="2 3">UMA81212</strain>
    </source>
</reference>
<feature type="transmembrane region" description="Helical" evidence="1">
    <location>
        <begin position="76"/>
        <end position="98"/>
    </location>
</feature>
<dbReference type="AlphaFoldDB" id="A0A1Y2SSH5"/>
<keyword evidence="1" id="KW-1133">Transmembrane helix</keyword>
<sequence>MTAAYCVATKWLSADVLQTARIVGESSKKRARLRSGRGALHGVLTIGLAPFSLALVPNISLIIINEFSSIYGGEEAIAVYACMSSIVSVPTVTIARIAMASPYTTEQTTLAYMLTAVEPAFMLTFMLVLPGVAVNSSMNDSAASDAAQMMIR</sequence>
<gene>
    <name evidence="2" type="ORF">B9T39_00080</name>
</gene>
<protein>
    <submittedName>
        <fullName evidence="2">Uncharacterized protein</fullName>
    </submittedName>
</protein>
<accession>A0A1Y2SSH5</accession>
<comment type="caution">
    <text evidence="2">The sequence shown here is derived from an EMBL/GenBank/DDBJ whole genome shotgun (WGS) entry which is preliminary data.</text>
</comment>
<evidence type="ECO:0000313" key="3">
    <source>
        <dbReference type="Proteomes" id="UP000243540"/>
    </source>
</evidence>
<dbReference type="STRING" id="1160091.B9T39_00080"/>
<feature type="transmembrane region" description="Helical" evidence="1">
    <location>
        <begin position="110"/>
        <end position="129"/>
    </location>
</feature>
<dbReference type="EMBL" id="NEKC01000001">
    <property type="protein sequence ID" value="OTA30146.1"/>
    <property type="molecule type" value="Genomic_DNA"/>
</dbReference>
<keyword evidence="1" id="KW-0472">Membrane</keyword>
<evidence type="ECO:0000313" key="2">
    <source>
        <dbReference type="EMBL" id="OTA30146.1"/>
    </source>
</evidence>
<proteinExistence type="predicted"/>
<dbReference type="OrthoDB" id="305360at2"/>
<feature type="transmembrane region" description="Helical" evidence="1">
    <location>
        <begin position="38"/>
        <end position="64"/>
    </location>
</feature>
<dbReference type="RefSeq" id="WP_086105788.1">
    <property type="nucleotide sequence ID" value="NZ_NEKB01000034.1"/>
</dbReference>
<evidence type="ECO:0000256" key="1">
    <source>
        <dbReference type="SAM" id="Phobius"/>
    </source>
</evidence>
<organism evidence="2 3">
    <name type="scientific">Alloscardovia macacae</name>
    <dbReference type="NCBI Taxonomy" id="1160091"/>
    <lineage>
        <taxon>Bacteria</taxon>
        <taxon>Bacillati</taxon>
        <taxon>Actinomycetota</taxon>
        <taxon>Actinomycetes</taxon>
        <taxon>Bifidobacteriales</taxon>
        <taxon>Bifidobacteriaceae</taxon>
        <taxon>Alloscardovia</taxon>
    </lineage>
</organism>
<name>A0A1Y2SSH5_9BIFI</name>
<dbReference type="Proteomes" id="UP000243540">
    <property type="component" value="Unassembled WGS sequence"/>
</dbReference>